<keyword evidence="2 7" id="KW-0349">Heme</keyword>
<dbReference type="GO" id="GO:0020037">
    <property type="term" value="F:heme binding"/>
    <property type="evidence" value="ECO:0007669"/>
    <property type="project" value="InterPro"/>
</dbReference>
<dbReference type="Gene3D" id="1.10.630.10">
    <property type="entry name" value="Cytochrome P450"/>
    <property type="match status" value="1"/>
</dbReference>
<dbReference type="CDD" id="cd11032">
    <property type="entry name" value="P450_EryK-like"/>
    <property type="match status" value="1"/>
</dbReference>
<keyword evidence="6 7" id="KW-0503">Monooxygenase</keyword>
<keyword evidence="9" id="KW-1185">Reference proteome</keyword>
<dbReference type="AlphaFoldDB" id="A0A126ZX33"/>
<dbReference type="FunFam" id="1.10.630.10:FF:000018">
    <property type="entry name" value="Cytochrome P450 monooxygenase"/>
    <property type="match status" value="1"/>
</dbReference>
<dbReference type="GO" id="GO:0016705">
    <property type="term" value="F:oxidoreductase activity, acting on paired donors, with incorporation or reduction of molecular oxygen"/>
    <property type="evidence" value="ECO:0007669"/>
    <property type="project" value="InterPro"/>
</dbReference>
<dbReference type="InterPro" id="IPR002397">
    <property type="entry name" value="Cyt_P450_B"/>
</dbReference>
<dbReference type="InterPro" id="IPR036396">
    <property type="entry name" value="Cyt_P450_sf"/>
</dbReference>
<name>A0A126ZX33_9MICC</name>
<evidence type="ECO:0000256" key="2">
    <source>
        <dbReference type="ARBA" id="ARBA00022617"/>
    </source>
</evidence>
<dbReference type="PATRIC" id="fig|37927.3.peg.776"/>
<dbReference type="Proteomes" id="UP000070134">
    <property type="component" value="Chromosome"/>
</dbReference>
<protein>
    <submittedName>
        <fullName evidence="8">Putative cytochrome P450</fullName>
    </submittedName>
</protein>
<evidence type="ECO:0000256" key="3">
    <source>
        <dbReference type="ARBA" id="ARBA00022723"/>
    </source>
</evidence>
<dbReference type="PROSITE" id="PS00086">
    <property type="entry name" value="CYTOCHROME_P450"/>
    <property type="match status" value="1"/>
</dbReference>
<dbReference type="KEGG" id="satk:SA2016_0756"/>
<evidence type="ECO:0000256" key="1">
    <source>
        <dbReference type="ARBA" id="ARBA00010617"/>
    </source>
</evidence>
<dbReference type="PANTHER" id="PTHR46696:SF1">
    <property type="entry name" value="CYTOCHROME P450 YJIB-RELATED"/>
    <property type="match status" value="1"/>
</dbReference>
<dbReference type="PRINTS" id="PR00359">
    <property type="entry name" value="BP450"/>
</dbReference>
<dbReference type="SUPFAM" id="SSF48264">
    <property type="entry name" value="Cytochrome P450"/>
    <property type="match status" value="1"/>
</dbReference>
<dbReference type="InterPro" id="IPR001128">
    <property type="entry name" value="Cyt_P450"/>
</dbReference>
<comment type="similarity">
    <text evidence="1 7">Belongs to the cytochrome P450 family.</text>
</comment>
<keyword evidence="4 7" id="KW-0560">Oxidoreductase</keyword>
<proteinExistence type="inferred from homology"/>
<evidence type="ECO:0000313" key="8">
    <source>
        <dbReference type="EMBL" id="AMM31446.1"/>
    </source>
</evidence>
<dbReference type="PANTHER" id="PTHR46696">
    <property type="entry name" value="P450, PUTATIVE (EUROFUNG)-RELATED"/>
    <property type="match status" value="1"/>
</dbReference>
<dbReference type="STRING" id="37927.SA2016_0756"/>
<dbReference type="GO" id="GO:0004497">
    <property type="term" value="F:monooxygenase activity"/>
    <property type="evidence" value="ECO:0007669"/>
    <property type="project" value="UniProtKB-KW"/>
</dbReference>
<keyword evidence="3 7" id="KW-0479">Metal-binding</keyword>
<dbReference type="InterPro" id="IPR017972">
    <property type="entry name" value="Cyt_P450_CS"/>
</dbReference>
<keyword evidence="5 7" id="KW-0408">Iron</keyword>
<evidence type="ECO:0000313" key="9">
    <source>
        <dbReference type="Proteomes" id="UP000070134"/>
    </source>
</evidence>
<reference evidence="8 9" key="1">
    <citation type="submission" date="2016-02" db="EMBL/GenBank/DDBJ databases">
        <title>Complete genome of Sinomonas atrocyanea KCTC 3377.</title>
        <authorList>
            <person name="Kim K.M."/>
        </authorList>
    </citation>
    <scope>NUCLEOTIDE SEQUENCE [LARGE SCALE GENOMIC DNA]</scope>
    <source>
        <strain evidence="8 9">KCTC 3377</strain>
    </source>
</reference>
<accession>A0A126ZX33</accession>
<evidence type="ECO:0000256" key="5">
    <source>
        <dbReference type="ARBA" id="ARBA00023004"/>
    </source>
</evidence>
<organism evidence="8 9">
    <name type="scientific">Sinomonas atrocyanea</name>
    <dbReference type="NCBI Taxonomy" id="37927"/>
    <lineage>
        <taxon>Bacteria</taxon>
        <taxon>Bacillati</taxon>
        <taxon>Actinomycetota</taxon>
        <taxon>Actinomycetes</taxon>
        <taxon>Micrococcales</taxon>
        <taxon>Micrococcaceae</taxon>
        <taxon>Sinomonas</taxon>
    </lineage>
</organism>
<evidence type="ECO:0000256" key="7">
    <source>
        <dbReference type="RuleBase" id="RU000461"/>
    </source>
</evidence>
<evidence type="ECO:0000256" key="4">
    <source>
        <dbReference type="ARBA" id="ARBA00023002"/>
    </source>
</evidence>
<dbReference type="EMBL" id="CP014518">
    <property type="protein sequence ID" value="AMM31446.1"/>
    <property type="molecule type" value="Genomic_DNA"/>
</dbReference>
<gene>
    <name evidence="8" type="ORF">SA2016_0756</name>
</gene>
<dbReference type="GO" id="GO:0005506">
    <property type="term" value="F:iron ion binding"/>
    <property type="evidence" value="ECO:0007669"/>
    <property type="project" value="InterPro"/>
</dbReference>
<dbReference type="Pfam" id="PF00067">
    <property type="entry name" value="p450"/>
    <property type="match status" value="1"/>
</dbReference>
<dbReference type="PRINTS" id="PR00385">
    <property type="entry name" value="P450"/>
</dbReference>
<dbReference type="RefSeq" id="WP_066495427.1">
    <property type="nucleotide sequence ID" value="NZ_BJMO01000012.1"/>
</dbReference>
<evidence type="ECO:0000256" key="6">
    <source>
        <dbReference type="ARBA" id="ARBA00023033"/>
    </source>
</evidence>
<sequence length="388" mass="43148">MSLVSELPGRFDPFPLYRELREDSPVLFDDAQEVWHVFRYDDVQRVLSDHAVFSSRMRAGREPDQNHLFASSLISTDPPRHRQLRSLVSEAFTPRAVAALEPRISEIVDELLDRVAGTGSMDLIDDFAYPLPVIVIAELMGIPAEDRDRFKRWSDIVVSQTREYESSPVRASAQQEMAEYFFAMIERRRRDPGEDLISRLLAAQVDGEHLSVIELLGFCALLLVAGNETTTNLLGNAVLTFAEWPGTIERLRAESGALPSAIEEVLRFRSPVQSMFRVTTEDTTLGAASLPAGSRLAAWIGSANRDGRQFPDPETFAPDRRPNRHLAFGQGIHFCLGAPLARLEARVALSALLARLPGLSLAPGAPLERIDSTIIFGPRALPVQWQPT</sequence>
<dbReference type="OrthoDB" id="54272at2"/>